<accession>A0A975ENI5</accession>
<dbReference type="SUPFAM" id="SSF51905">
    <property type="entry name" value="FAD/NAD(P)-binding domain"/>
    <property type="match status" value="2"/>
</dbReference>
<feature type="domain" description="Amine oxidase" evidence="8">
    <location>
        <begin position="224"/>
        <end position="400"/>
    </location>
</feature>
<dbReference type="InterPro" id="IPR002937">
    <property type="entry name" value="Amino_oxidase"/>
</dbReference>
<protein>
    <recommendedName>
        <fullName evidence="4">Tryptophan 2-monooxygenase</fullName>
        <ecNumber evidence="3">1.13.12.3</ecNumber>
    </recommendedName>
</protein>
<evidence type="ECO:0000256" key="6">
    <source>
        <dbReference type="ARBA" id="ARBA00047321"/>
    </source>
</evidence>
<evidence type="ECO:0000259" key="8">
    <source>
        <dbReference type="Pfam" id="PF01593"/>
    </source>
</evidence>
<evidence type="ECO:0000256" key="7">
    <source>
        <dbReference type="SAM" id="SignalP"/>
    </source>
</evidence>
<dbReference type="SUPFAM" id="SSF54373">
    <property type="entry name" value="FAD-linked reductases, C-terminal domain"/>
    <property type="match status" value="1"/>
</dbReference>
<reference evidence="9" key="1">
    <citation type="submission" date="2020-07" db="EMBL/GenBank/DDBJ databases">
        <title>Genome sequences of bacteria associated with the marine, planktonic diatom Thalassiosira profunda strain ECT2AJA-044.</title>
        <authorList>
            <person name="Gargas C.B."/>
            <person name="Roberts W.R."/>
            <person name="Alverson A.J."/>
        </authorList>
    </citation>
    <scope>NUCLEOTIDE SEQUENCE</scope>
    <source>
        <strain evidence="9">ECT2AJA-044</strain>
    </source>
</reference>
<evidence type="ECO:0000256" key="4">
    <source>
        <dbReference type="ARBA" id="ARBA00017871"/>
    </source>
</evidence>
<dbReference type="KEGG" id="cact:HZ995_13225"/>
<feature type="chain" id="PRO_5036708781" description="Tryptophan 2-monooxygenase" evidence="7">
    <location>
        <begin position="26"/>
        <end position="404"/>
    </location>
</feature>
<keyword evidence="7" id="KW-0732">Signal</keyword>
<dbReference type="Gene3D" id="3.90.660.10">
    <property type="match status" value="2"/>
</dbReference>
<evidence type="ECO:0000313" key="9">
    <source>
        <dbReference type="EMBL" id="QTN35432.1"/>
    </source>
</evidence>
<dbReference type="PANTHER" id="PTHR10742:SF410">
    <property type="entry name" value="LYSINE-SPECIFIC HISTONE DEMETHYLASE 2"/>
    <property type="match status" value="1"/>
</dbReference>
<feature type="signal peptide" evidence="7">
    <location>
        <begin position="1"/>
        <end position="25"/>
    </location>
</feature>
<evidence type="ECO:0000313" key="10">
    <source>
        <dbReference type="Proteomes" id="UP000665026"/>
    </source>
</evidence>
<dbReference type="AlphaFoldDB" id="A0A975ENI5"/>
<sequence>MNRRTFLNTSISAMAAGFVPLAASAQGAPTGYLRTNWSRDPYSLGSYSYVAKGARRRDHEALGEPVGEQLFFAGEAAHPDYNSTVHAAYESGQIAAEAIYDTTDAESVAVIGAGVSGLAAALWLSEEGYDVTVLEARRRIGGRILTDRSLGLPLDLGASWIHGTRGNPLTDLADELGVQTRETDETYVVRGGDGREIPDSQTPDWLDNVLSVQHNLGADTSDVNASAYWSDADYGGDEVIFPGGYDQLFTGVQSLLDIRLGHVLTHVKTDEDGVHLRDGKGRTASFDAVIITVPLGVLKAGAIKFSPALPDWKTAAINRLGMGTLDKLYLRYNEVFWDEDVTWIATPENSLPQGQFNQWLNLYRYTGQPVIMAFNGAQPARDLARLSDAELVKRARRTLEMAYS</sequence>
<comment type="similarity">
    <text evidence="2">Belongs to the tryptophan 2-monooxygenase family.</text>
</comment>
<dbReference type="Gene3D" id="3.50.50.60">
    <property type="entry name" value="FAD/NAD(P)-binding domain"/>
    <property type="match status" value="2"/>
</dbReference>
<feature type="domain" description="Amine oxidase" evidence="8">
    <location>
        <begin position="115"/>
        <end position="183"/>
    </location>
</feature>
<dbReference type="EMBL" id="CP060010">
    <property type="protein sequence ID" value="QTN35432.1"/>
    <property type="molecule type" value="Genomic_DNA"/>
</dbReference>
<dbReference type="RefSeq" id="WP_209356137.1">
    <property type="nucleotide sequence ID" value="NZ_CP060010.1"/>
</dbReference>
<dbReference type="EC" id="1.13.12.3" evidence="3"/>
<evidence type="ECO:0000256" key="1">
    <source>
        <dbReference type="ARBA" id="ARBA00004814"/>
    </source>
</evidence>
<evidence type="ECO:0000256" key="2">
    <source>
        <dbReference type="ARBA" id="ARBA00005833"/>
    </source>
</evidence>
<keyword evidence="5" id="KW-0073">Auxin biosynthesis</keyword>
<dbReference type="PANTHER" id="PTHR10742">
    <property type="entry name" value="FLAVIN MONOAMINE OXIDASE"/>
    <property type="match status" value="1"/>
</dbReference>
<evidence type="ECO:0000256" key="3">
    <source>
        <dbReference type="ARBA" id="ARBA00012535"/>
    </source>
</evidence>
<gene>
    <name evidence="9" type="ORF">HZ995_13225</name>
</gene>
<evidence type="ECO:0000256" key="5">
    <source>
        <dbReference type="ARBA" id="ARBA00023070"/>
    </source>
</evidence>
<name>A0A975ENI5_9RHOB</name>
<feature type="domain" description="Amine oxidase" evidence="8">
    <location>
        <begin position="24"/>
        <end position="99"/>
    </location>
</feature>
<dbReference type="InterPro" id="IPR036188">
    <property type="entry name" value="FAD/NAD-bd_sf"/>
</dbReference>
<proteinExistence type="inferred from homology"/>
<dbReference type="InterPro" id="IPR050281">
    <property type="entry name" value="Flavin_monoamine_oxidase"/>
</dbReference>
<dbReference type="GO" id="GO:0050361">
    <property type="term" value="F:tryptophan 2-monooxygenase activity"/>
    <property type="evidence" value="ECO:0007669"/>
    <property type="project" value="UniProtKB-EC"/>
</dbReference>
<dbReference type="GO" id="GO:0009851">
    <property type="term" value="P:auxin biosynthetic process"/>
    <property type="evidence" value="ECO:0007669"/>
    <property type="project" value="UniProtKB-KW"/>
</dbReference>
<comment type="catalytic activity">
    <reaction evidence="6">
        <text>L-tryptophan + O2 = indole-3-acetamide + CO2 + H2O</text>
        <dbReference type="Rhea" id="RHEA:16165"/>
        <dbReference type="ChEBI" id="CHEBI:15377"/>
        <dbReference type="ChEBI" id="CHEBI:15379"/>
        <dbReference type="ChEBI" id="CHEBI:16031"/>
        <dbReference type="ChEBI" id="CHEBI:16526"/>
        <dbReference type="ChEBI" id="CHEBI:57912"/>
        <dbReference type="EC" id="1.13.12.3"/>
    </reaction>
</comment>
<comment type="pathway">
    <text evidence="1">Plant hormone metabolism; auxin biosynthesis.</text>
</comment>
<dbReference type="Proteomes" id="UP000665026">
    <property type="component" value="Chromosome"/>
</dbReference>
<organism evidence="9 10">
    <name type="scientific">Cognatishimia activa</name>
    <dbReference type="NCBI Taxonomy" id="1715691"/>
    <lineage>
        <taxon>Bacteria</taxon>
        <taxon>Pseudomonadati</taxon>
        <taxon>Pseudomonadota</taxon>
        <taxon>Alphaproteobacteria</taxon>
        <taxon>Rhodobacterales</taxon>
        <taxon>Paracoccaceae</taxon>
        <taxon>Cognatishimia</taxon>
    </lineage>
</organism>
<dbReference type="Pfam" id="PF01593">
    <property type="entry name" value="Amino_oxidase"/>
    <property type="match status" value="3"/>
</dbReference>